<feature type="transmembrane region" description="Helical" evidence="1">
    <location>
        <begin position="12"/>
        <end position="31"/>
    </location>
</feature>
<organism evidence="2 3">
    <name type="scientific">Methylosinus trichosporium (strain ATCC 35070 / NCIMB 11131 / UNIQEM 75 / OB3b)</name>
    <dbReference type="NCBI Taxonomy" id="595536"/>
    <lineage>
        <taxon>Bacteria</taxon>
        <taxon>Pseudomonadati</taxon>
        <taxon>Pseudomonadota</taxon>
        <taxon>Alphaproteobacteria</taxon>
        <taxon>Hyphomicrobiales</taxon>
        <taxon>Methylocystaceae</taxon>
        <taxon>Methylosinus</taxon>
    </lineage>
</organism>
<accession>A0A2D2D597</accession>
<dbReference type="STRING" id="595536.GCA_000178815_00402"/>
<keyword evidence="1" id="KW-0812">Transmembrane</keyword>
<dbReference type="KEGG" id="mtw:CQW49_02735"/>
<reference evidence="3" key="1">
    <citation type="submission" date="2017-10" db="EMBL/GenBank/DDBJ databases">
        <title>Completed PacBio SMRT sequence of Methylosinus trichosporium OB3b reveals presence of a third large plasmid.</title>
        <authorList>
            <person name="Charles T.C."/>
            <person name="Lynch M.D.J."/>
            <person name="Heil J.R."/>
            <person name="Cheng J."/>
        </authorList>
    </citation>
    <scope>NUCLEOTIDE SEQUENCE [LARGE SCALE GENOMIC DNA]</scope>
    <source>
        <strain evidence="3">OB3b</strain>
    </source>
</reference>
<evidence type="ECO:0000313" key="3">
    <source>
        <dbReference type="Proteomes" id="UP000230709"/>
    </source>
</evidence>
<keyword evidence="3" id="KW-1185">Reference proteome</keyword>
<keyword evidence="1" id="KW-0472">Membrane</keyword>
<dbReference type="Proteomes" id="UP000230709">
    <property type="component" value="Chromosome"/>
</dbReference>
<sequence length="170" mass="18246">MFGHDRRGVSTIEFALILPIAVLTLVCEFTFGEALAISRKVAITGRTLTDLIARRPSLTESELATILSASAQVAAPYSTTNMSIVVAALATNASGQTTVTWSRTLNGTALTTGASYTLPTGMARASTTVIYGSVRYLYRPTFATRMLPSYPITFPFYINPRLTASIPLTN</sequence>
<dbReference type="EMBL" id="CP023737">
    <property type="protein sequence ID" value="ATQ70190.1"/>
    <property type="molecule type" value="Genomic_DNA"/>
</dbReference>
<dbReference type="AlphaFoldDB" id="A0A2D2D597"/>
<evidence type="ECO:0000313" key="2">
    <source>
        <dbReference type="EMBL" id="ATQ70190.1"/>
    </source>
</evidence>
<gene>
    <name evidence="2" type="ORF">CQW49_02735</name>
</gene>
<evidence type="ECO:0000256" key="1">
    <source>
        <dbReference type="SAM" id="Phobius"/>
    </source>
</evidence>
<keyword evidence="1" id="KW-1133">Transmembrane helix</keyword>
<proteinExistence type="predicted"/>
<protein>
    <submittedName>
        <fullName evidence="2">Pilus assembly protein</fullName>
    </submittedName>
</protein>
<name>A0A2D2D597_METT3</name>
<dbReference type="RefSeq" id="WP_003612480.1">
    <property type="nucleotide sequence ID" value="NZ_ADVE02000001.1"/>
</dbReference>